<evidence type="ECO:0000256" key="9">
    <source>
        <dbReference type="RuleBase" id="RU003939"/>
    </source>
</evidence>
<dbReference type="SUPFAM" id="SSF47729">
    <property type="entry name" value="IHF-like DNA-binding proteins"/>
    <property type="match status" value="1"/>
</dbReference>
<comment type="similarity">
    <text evidence="9">Belongs to the bacterial histone-like protein family.</text>
</comment>
<dbReference type="CDD" id="cd13832">
    <property type="entry name" value="IHF"/>
    <property type="match status" value="1"/>
</dbReference>
<comment type="caution">
    <text evidence="10">The sequence shown here is derived from an EMBL/GenBank/DDBJ whole genome shotgun (WGS) entry which is preliminary data.</text>
</comment>
<keyword evidence="5" id="KW-0426">Late protein</keyword>
<dbReference type="AlphaFoldDB" id="A0ABD4SX08"/>
<dbReference type="GO" id="GO:0006260">
    <property type="term" value="P:DNA replication"/>
    <property type="evidence" value="ECO:0007669"/>
    <property type="project" value="UniProtKB-KW"/>
</dbReference>
<evidence type="ECO:0000256" key="2">
    <source>
        <dbReference type="ARBA" id="ARBA00011738"/>
    </source>
</evidence>
<gene>
    <name evidence="10" type="ORF">FEF30_00700</name>
</gene>
<evidence type="ECO:0000256" key="7">
    <source>
        <dbReference type="ARBA" id="ARBA00033227"/>
    </source>
</evidence>
<organism evidence="10 11">
    <name type="scientific">Mesomycoplasma hyopneumoniae</name>
    <name type="common">Mycoplasma hyopneumoniae</name>
    <dbReference type="NCBI Taxonomy" id="2099"/>
    <lineage>
        <taxon>Bacteria</taxon>
        <taxon>Bacillati</taxon>
        <taxon>Mycoplasmatota</taxon>
        <taxon>Mycoplasmoidales</taxon>
        <taxon>Metamycoplasmataceae</taxon>
        <taxon>Mesomycoplasma</taxon>
    </lineage>
</organism>
<comment type="function">
    <text evidence="8">DNA-binding protein that plays a critical role in nucleoid compaction, genome replication and DNA replication and transcription. Binds to both ssDNA and dsDNA with a binding site covering about 15 nucleotides. Displays DNA-supercoiling activity only when associated with the viral DNA topoisomerase 2.</text>
</comment>
<dbReference type="PANTHER" id="PTHR33175">
    <property type="entry name" value="DNA-BINDING PROTEIN HU"/>
    <property type="match status" value="1"/>
</dbReference>
<evidence type="ECO:0000256" key="8">
    <source>
        <dbReference type="ARBA" id="ARBA00046140"/>
    </source>
</evidence>
<comment type="subunit">
    <text evidence="2">Homodimer.</text>
</comment>
<dbReference type="Gene3D" id="4.10.520.10">
    <property type="entry name" value="IHF-like DNA-binding proteins"/>
    <property type="match status" value="1"/>
</dbReference>
<proteinExistence type="inferred from homology"/>
<evidence type="ECO:0000256" key="4">
    <source>
        <dbReference type="ARBA" id="ARBA00022705"/>
    </source>
</evidence>
<dbReference type="Proteomes" id="UP001203104">
    <property type="component" value="Unassembled WGS sequence"/>
</dbReference>
<reference evidence="10 11" key="1">
    <citation type="submission" date="2019-05" db="EMBL/GenBank/DDBJ databases">
        <title>Genome sequencing and assembly of Mycoplasma hyopneumoniae strains UFV01 and UFV02.</title>
        <authorList>
            <person name="De Souza L.F."/>
            <person name="Gonzaga N.F."/>
            <person name="Santos M.R."/>
            <person name="Deeney A.S."/>
            <person name="Vidigal P.M.P."/>
            <person name="Moreira M.A.S."/>
            <person name="Fietto J.R.L."/>
            <person name="Bressan G.C."/>
            <person name="Rycroft A.N."/>
            <person name="Silva Junior A."/>
        </authorList>
    </citation>
    <scope>NUCLEOTIDE SEQUENCE [LARGE SCALE GENOMIC DNA]</scope>
    <source>
        <strain evidence="10 11">UFV01</strain>
    </source>
</reference>
<dbReference type="GO" id="GO:0003677">
    <property type="term" value="F:DNA binding"/>
    <property type="evidence" value="ECO:0007669"/>
    <property type="project" value="UniProtKB-KW"/>
</dbReference>
<dbReference type="InterPro" id="IPR000119">
    <property type="entry name" value="Hist_DNA-bd"/>
</dbReference>
<evidence type="ECO:0000313" key="10">
    <source>
        <dbReference type="EMBL" id="MCI8283114.1"/>
    </source>
</evidence>
<accession>A0ABD4SX08</accession>
<comment type="subcellular location">
    <subcellularLocation>
        <location evidence="1">Virion</location>
    </subcellularLocation>
</comment>
<dbReference type="PANTHER" id="PTHR33175:SF13">
    <property type="entry name" value="HISTONE-LIKE PROTEIN"/>
    <property type="match status" value="1"/>
</dbReference>
<dbReference type="Pfam" id="PF00216">
    <property type="entry name" value="Bac_DNA_binding"/>
    <property type="match status" value="1"/>
</dbReference>
<dbReference type="SMART" id="SM00411">
    <property type="entry name" value="BHL"/>
    <property type="match status" value="1"/>
</dbReference>
<evidence type="ECO:0000256" key="5">
    <source>
        <dbReference type="ARBA" id="ARBA00022921"/>
    </source>
</evidence>
<evidence type="ECO:0000256" key="6">
    <source>
        <dbReference type="ARBA" id="ARBA00033120"/>
    </source>
</evidence>
<evidence type="ECO:0000313" key="11">
    <source>
        <dbReference type="Proteomes" id="UP001203104"/>
    </source>
</evidence>
<name>A0ABD4SX08_MESHO</name>
<dbReference type="EMBL" id="VBRW01000001">
    <property type="protein sequence ID" value="MCI8283114.1"/>
    <property type="molecule type" value="Genomic_DNA"/>
</dbReference>
<keyword evidence="4" id="KW-0235">DNA replication</keyword>
<dbReference type="InterPro" id="IPR010992">
    <property type="entry name" value="IHF-like_DNA-bd_dom_sf"/>
</dbReference>
<keyword evidence="10" id="KW-0238">DNA-binding</keyword>
<evidence type="ECO:0000256" key="1">
    <source>
        <dbReference type="ARBA" id="ARBA00004328"/>
    </source>
</evidence>
<protein>
    <recommendedName>
        <fullName evidence="3">Viral histone-like protein</fullName>
    </recommendedName>
    <alternativeName>
        <fullName evidence="7">DNA-binding protein pA104R</fullName>
    </alternativeName>
    <alternativeName>
        <fullName evidence="6">pA104R</fullName>
    </alternativeName>
</protein>
<evidence type="ECO:0000256" key="3">
    <source>
        <dbReference type="ARBA" id="ARBA00016145"/>
    </source>
</evidence>
<sequence length="96" mass="10658">MNGVIKMNKKELIEQIATKTNLPIKNIELVLNEFFGITADVVKKQGKLVINSFGTFQGVFKPASSSFNPLTKTQITVNAKTTVRFKPSKVLKDFIA</sequence>